<accession>A0AAV5LJU4</accession>
<reference evidence="1 2" key="1">
    <citation type="journal article" date="2021" name="Commun. Biol.">
        <title>The genome of Shorea leprosula (Dipterocarpaceae) highlights the ecological relevance of drought in aseasonal tropical rainforests.</title>
        <authorList>
            <person name="Ng K.K.S."/>
            <person name="Kobayashi M.J."/>
            <person name="Fawcett J.A."/>
            <person name="Hatakeyama M."/>
            <person name="Paape T."/>
            <person name="Ng C.H."/>
            <person name="Ang C.C."/>
            <person name="Tnah L.H."/>
            <person name="Lee C.T."/>
            <person name="Nishiyama T."/>
            <person name="Sese J."/>
            <person name="O'Brien M.J."/>
            <person name="Copetti D."/>
            <person name="Mohd Noor M.I."/>
            <person name="Ong R.C."/>
            <person name="Putra M."/>
            <person name="Sireger I.Z."/>
            <person name="Indrioko S."/>
            <person name="Kosugi Y."/>
            <person name="Izuno A."/>
            <person name="Isagi Y."/>
            <person name="Lee S.L."/>
            <person name="Shimizu K.K."/>
        </authorList>
    </citation>
    <scope>NUCLEOTIDE SEQUENCE [LARGE SCALE GENOMIC DNA]</scope>
    <source>
        <strain evidence="1">214</strain>
    </source>
</reference>
<dbReference type="Proteomes" id="UP001054252">
    <property type="component" value="Unassembled WGS sequence"/>
</dbReference>
<evidence type="ECO:0000313" key="2">
    <source>
        <dbReference type="Proteomes" id="UP001054252"/>
    </source>
</evidence>
<dbReference type="PANTHER" id="PTHR34541:SF2">
    <property type="entry name" value="OS01G0729900 PROTEIN"/>
    <property type="match status" value="1"/>
</dbReference>
<sequence length="474" mass="51870">MSVERSFEAWEEVQRHGQDLADRLAQGFTGLIQSHINPPSFPWQSQQKAKLFDLEFPSQNFVMKDFGVVIDKSGINGVSAIFDIGNRIGQVGADFGACLNGLVHQLFRRLPVPFRHDEIAVVSVRADSSMTSQRADVCVGEKEDLGAVADRLRDFGFAAQNDNGPDGSVDDEPSGFNLTSAGCLGTPQGHINISSTYESRTHNLESSLVARGDLWRVEASNAGSTSGNDSSSLFLVQLGPVLFLRDTTLLLPVHLSKQHLFWYGYDRKNGMHSFCPAVWSKHRRWLLMSMICLNPLACSFVDLQFPNGQLTYVSGEGLTTSAFLPLCGGLLQAQGQYPGEMRYSFSCKNKWGTRITSMVQFPDKSFTLGLSQALAWQRSGLMMRPTIQFSLCPTFGGSNPGLWAEVLHSVNKDLNLIFGCALTAHPSASASVSLGRSKWNGNVGNLGVVMRMDTPLSGTGRPSFSVQINKVVEF</sequence>
<dbReference type="PANTHER" id="PTHR34541">
    <property type="entry name" value="OS01G0729900 PROTEIN"/>
    <property type="match status" value="1"/>
</dbReference>
<evidence type="ECO:0000313" key="1">
    <source>
        <dbReference type="EMBL" id="GKV37091.1"/>
    </source>
</evidence>
<protein>
    <submittedName>
        <fullName evidence="1">Uncharacterized protein</fullName>
    </submittedName>
</protein>
<keyword evidence="2" id="KW-1185">Reference proteome</keyword>
<comment type="caution">
    <text evidence="1">The sequence shown here is derived from an EMBL/GenBank/DDBJ whole genome shotgun (WGS) entry which is preliminary data.</text>
</comment>
<name>A0AAV5LJU4_9ROSI</name>
<proteinExistence type="predicted"/>
<dbReference type="AlphaFoldDB" id="A0AAV5LJU4"/>
<gene>
    <name evidence="1" type="ORF">SLEP1_g45159</name>
</gene>
<organism evidence="1 2">
    <name type="scientific">Rubroshorea leprosula</name>
    <dbReference type="NCBI Taxonomy" id="152421"/>
    <lineage>
        <taxon>Eukaryota</taxon>
        <taxon>Viridiplantae</taxon>
        <taxon>Streptophyta</taxon>
        <taxon>Embryophyta</taxon>
        <taxon>Tracheophyta</taxon>
        <taxon>Spermatophyta</taxon>
        <taxon>Magnoliopsida</taxon>
        <taxon>eudicotyledons</taxon>
        <taxon>Gunneridae</taxon>
        <taxon>Pentapetalae</taxon>
        <taxon>rosids</taxon>
        <taxon>malvids</taxon>
        <taxon>Malvales</taxon>
        <taxon>Dipterocarpaceae</taxon>
        <taxon>Rubroshorea</taxon>
    </lineage>
</organism>
<dbReference type="EMBL" id="BPVZ01000120">
    <property type="protein sequence ID" value="GKV37091.1"/>
    <property type="molecule type" value="Genomic_DNA"/>
</dbReference>